<reference evidence="2 3" key="1">
    <citation type="submission" date="2021-05" db="EMBL/GenBank/DDBJ databases">
        <title>A Polyphasic approach of four new species of the genus Ohtaekwangia: Ohtaekwangia histidinii sp. nov., Ohtaekwangia cretensis sp. nov., Ohtaekwangia indiensis sp. nov., Ohtaekwangia reichenbachii sp. nov. from diverse environment.</title>
        <authorList>
            <person name="Octaviana S."/>
        </authorList>
    </citation>
    <scope>NUCLEOTIDE SEQUENCE [LARGE SCALE GENOMIC DNA]</scope>
    <source>
        <strain evidence="2 3">PWU20</strain>
    </source>
</reference>
<dbReference type="RefSeq" id="WP_254157820.1">
    <property type="nucleotide sequence ID" value="NZ_JAHESD010000118.1"/>
</dbReference>
<dbReference type="Proteomes" id="UP000772618">
    <property type="component" value="Unassembled WGS sequence"/>
</dbReference>
<feature type="domain" description="PKD-like" evidence="1">
    <location>
        <begin position="230"/>
        <end position="295"/>
    </location>
</feature>
<dbReference type="Pfam" id="PF19408">
    <property type="entry name" value="PKD_6"/>
    <property type="match status" value="1"/>
</dbReference>
<keyword evidence="3" id="KW-1185">Reference proteome</keyword>
<proteinExistence type="predicted"/>
<protein>
    <recommendedName>
        <fullName evidence="1">PKD-like domain-containing protein</fullName>
    </recommendedName>
</protein>
<feature type="non-terminal residue" evidence="2">
    <location>
        <position position="337"/>
    </location>
</feature>
<sequence>MREASSQFEKSQFDADFGTMRTVKLIIDNHLPIILPNLINALRNPSSFLVKRKTKTFLLLLSFIFLSVISEAQILGPSSACPGVEVVYSTTATSVCRWSISPSDAGIIIGSTTSSTVRIVFNNKYPQARINLRRGIICSASDEFVIPIRNLTASISGPTSFCTGQGVTLNAYNEPGYSIQWFKDDTFVGSGTSLYVSSGGAYSIQVSYSTRENRCPKNSAPHVVTETQLTPNIISNRDQSCQGGTTDFLTEPGMTSYEWTVSGGTIIMGQGTNKITVDWPLTSTSADVSVSYTDGTCIGSRIVSVPLNSSPHPTVSEPVGVCSGSTGNVYTTEMGMS</sequence>
<accession>A0ABS5VYH0</accession>
<evidence type="ECO:0000259" key="1">
    <source>
        <dbReference type="Pfam" id="PF19408"/>
    </source>
</evidence>
<name>A0ABS5VYH0_9BACT</name>
<organism evidence="2 3">
    <name type="scientific">Chryseosolibacter indicus</name>
    <dbReference type="NCBI Taxonomy" id="2782351"/>
    <lineage>
        <taxon>Bacteria</taxon>
        <taxon>Pseudomonadati</taxon>
        <taxon>Bacteroidota</taxon>
        <taxon>Cytophagia</taxon>
        <taxon>Cytophagales</taxon>
        <taxon>Chryseotaleaceae</taxon>
        <taxon>Chryseosolibacter</taxon>
    </lineage>
</organism>
<dbReference type="InterPro" id="IPR045829">
    <property type="entry name" value="PKD_6"/>
</dbReference>
<evidence type="ECO:0000313" key="2">
    <source>
        <dbReference type="EMBL" id="MBT1706464.1"/>
    </source>
</evidence>
<evidence type="ECO:0000313" key="3">
    <source>
        <dbReference type="Proteomes" id="UP000772618"/>
    </source>
</evidence>
<comment type="caution">
    <text evidence="2">The sequence shown here is derived from an EMBL/GenBank/DDBJ whole genome shotgun (WGS) entry which is preliminary data.</text>
</comment>
<dbReference type="EMBL" id="JAHESD010000118">
    <property type="protein sequence ID" value="MBT1706464.1"/>
    <property type="molecule type" value="Genomic_DNA"/>
</dbReference>
<gene>
    <name evidence="2" type="ORF">KK060_24535</name>
</gene>